<reference evidence="12 14" key="3">
    <citation type="submission" date="2023-03" db="EMBL/GenBank/DDBJ databases">
        <title>Agriculturally important microbes genome sequencing.</title>
        <authorList>
            <person name="Dunlap C."/>
        </authorList>
    </citation>
    <scope>NUCLEOTIDE SEQUENCE [LARGE SCALE GENOMIC DNA]</scope>
    <source>
        <strain evidence="12 14">CBP-3203</strain>
    </source>
</reference>
<evidence type="ECO:0000256" key="9">
    <source>
        <dbReference type="ARBA" id="ARBA00023239"/>
    </source>
</evidence>
<evidence type="ECO:0000256" key="3">
    <source>
        <dbReference type="ARBA" id="ARBA00004613"/>
    </source>
</evidence>
<evidence type="ECO:0000256" key="2">
    <source>
        <dbReference type="ARBA" id="ARBA00001913"/>
    </source>
</evidence>
<dbReference type="EMBL" id="LECW02000045">
    <property type="protein sequence ID" value="KRT90437.1"/>
    <property type="molecule type" value="Genomic_DNA"/>
</dbReference>
<evidence type="ECO:0000313" key="13">
    <source>
        <dbReference type="Proteomes" id="UP000036168"/>
    </source>
</evidence>
<dbReference type="Pfam" id="PF03211">
    <property type="entry name" value="Pectate_lyase"/>
    <property type="match status" value="1"/>
</dbReference>
<keyword evidence="14" id="KW-1185">Reference proteome</keyword>
<dbReference type="RefSeq" id="WP_048354972.1">
    <property type="nucleotide sequence ID" value="NZ_CP023481.1"/>
</dbReference>
<comment type="function">
    <text evidence="10">Catalyzes the depolymerization of both polygalacturonate and pectins of methyl esterification degree from 22 to 89%, with an endo mode of action. In contrast to the majority of pectate lyases, displays high activity on highly methylated pectins.</text>
</comment>
<dbReference type="EC" id="4.2.2.2" evidence="5 10"/>
<dbReference type="InterPro" id="IPR012334">
    <property type="entry name" value="Pectin_lyas_fold"/>
</dbReference>
<dbReference type="AlphaFoldDB" id="A0A0J6F067"/>
<dbReference type="Gene3D" id="2.160.20.10">
    <property type="entry name" value="Single-stranded right-handed beta-helix, Pectin lyase-like"/>
    <property type="match status" value="1"/>
</dbReference>
<dbReference type="GO" id="GO:0005576">
    <property type="term" value="C:extracellular region"/>
    <property type="evidence" value="ECO:0007669"/>
    <property type="project" value="UniProtKB-SubCell"/>
</dbReference>
<evidence type="ECO:0000256" key="4">
    <source>
        <dbReference type="ARBA" id="ARBA00006463"/>
    </source>
</evidence>
<keyword evidence="7 10" id="KW-0732">Signal</keyword>
<dbReference type="GO" id="GO:0030570">
    <property type="term" value="F:pectate lyase activity"/>
    <property type="evidence" value="ECO:0007669"/>
    <property type="project" value="UniProtKB-UniRule"/>
</dbReference>
<reference evidence="11" key="2">
    <citation type="submission" date="2015-10" db="EMBL/GenBank/DDBJ databases">
        <authorList>
            <person name="Gilbert D.G."/>
        </authorList>
    </citation>
    <scope>NUCLEOTIDE SEQUENCE</scope>
    <source>
        <strain evidence="11">GO-13</strain>
    </source>
</reference>
<keyword evidence="9 10" id="KW-0456">Lyase</keyword>
<dbReference type="SUPFAM" id="SSF51126">
    <property type="entry name" value="Pectin lyase-like"/>
    <property type="match status" value="1"/>
</dbReference>
<keyword evidence="8 10" id="KW-0106">Calcium</keyword>
<comment type="cofactor">
    <cofactor evidence="2 10">
        <name>Ca(2+)</name>
        <dbReference type="ChEBI" id="CHEBI:29108"/>
    </cofactor>
</comment>
<dbReference type="EMBL" id="JARRTL010000006">
    <property type="protein sequence ID" value="MEC0484142.1"/>
    <property type="molecule type" value="Genomic_DNA"/>
</dbReference>
<organism evidence="11 13">
    <name type="scientific">Bacillus glycinifermentans</name>
    <dbReference type="NCBI Taxonomy" id="1664069"/>
    <lineage>
        <taxon>Bacteria</taxon>
        <taxon>Bacillati</taxon>
        <taxon>Bacillota</taxon>
        <taxon>Bacilli</taxon>
        <taxon>Bacillales</taxon>
        <taxon>Bacillaceae</taxon>
        <taxon>Bacillus</taxon>
    </lineage>
</organism>
<dbReference type="Proteomes" id="UP000036168">
    <property type="component" value="Unassembled WGS sequence"/>
</dbReference>
<feature type="chain" id="PRO_5013455057" description="Pectate lyase" evidence="10">
    <location>
        <begin position="29"/>
        <end position="221"/>
    </location>
</feature>
<comment type="caution">
    <text evidence="11">The sequence shown here is derived from an EMBL/GenBank/DDBJ whole genome shotgun (WGS) entry which is preliminary data.</text>
</comment>
<comment type="catalytic activity">
    <reaction evidence="1 10">
        <text>Eliminative cleavage of (1-&gt;4)-alpha-D-galacturonan to give oligosaccharides with 4-deoxy-alpha-D-galact-4-enuronosyl groups at their non-reducing ends.</text>
        <dbReference type="EC" id="4.2.2.2"/>
    </reaction>
</comment>
<evidence type="ECO:0000256" key="8">
    <source>
        <dbReference type="ARBA" id="ARBA00022837"/>
    </source>
</evidence>
<protein>
    <recommendedName>
        <fullName evidence="5 10">Pectate lyase</fullName>
        <ecNumber evidence="5 10">4.2.2.2</ecNumber>
    </recommendedName>
</protein>
<dbReference type="Proteomes" id="UP001341297">
    <property type="component" value="Unassembled WGS sequence"/>
</dbReference>
<dbReference type="OrthoDB" id="148600at2"/>
<evidence type="ECO:0000256" key="5">
    <source>
        <dbReference type="ARBA" id="ARBA00012272"/>
    </source>
</evidence>
<evidence type="ECO:0000256" key="7">
    <source>
        <dbReference type="ARBA" id="ARBA00022729"/>
    </source>
</evidence>
<comment type="subcellular location">
    <subcellularLocation>
        <location evidence="3 10">Secreted</location>
    </subcellularLocation>
</comment>
<dbReference type="InterPro" id="IPR011050">
    <property type="entry name" value="Pectin_lyase_fold/virulence"/>
</dbReference>
<dbReference type="PANTHER" id="PTHR33407">
    <property type="entry name" value="PECTATE LYASE F-RELATED"/>
    <property type="match status" value="1"/>
</dbReference>
<gene>
    <name evidence="11" type="ORF">AB447_207615</name>
    <name evidence="12" type="ORF">P8828_04625</name>
</gene>
<comment type="similarity">
    <text evidence="4 10">Belongs to the polysaccharide lyase 3 family.</text>
</comment>
<accession>A0A0J6F067</accession>
<evidence type="ECO:0000256" key="6">
    <source>
        <dbReference type="ARBA" id="ARBA00022525"/>
    </source>
</evidence>
<sequence>MKKLAGLVVLSGLVAGLCGQAFPEKASAAEVVHQTIVVEKGKTYDGKGQRFTAGPELGDGSQKEGQKPIFKVEDGATLKNVVLGAPAADGVHTYGNVSISNVVWEDVGEDALTVRQEGNVTINGGSARLASDKIFQINKAGTFTVKNFTADQGGKFIRQLGGSTFKTSVVIDNCTITNMKEAIFRTDSSTSTVTMTNTRYSNVGKKWIGVKHVTEKNNQEF</sequence>
<proteinExistence type="inferred from homology"/>
<evidence type="ECO:0000313" key="14">
    <source>
        <dbReference type="Proteomes" id="UP001341297"/>
    </source>
</evidence>
<dbReference type="InterPro" id="IPR004898">
    <property type="entry name" value="Pectate_lyase_PlyH/PlyE-like"/>
</dbReference>
<evidence type="ECO:0000256" key="10">
    <source>
        <dbReference type="RuleBase" id="RU367009"/>
    </source>
</evidence>
<reference evidence="11 13" key="1">
    <citation type="journal article" date="2015" name="Int. J. Syst. Evol. Microbiol.">
        <title>Bacillus glycinifermentans sp. nov., isolated from fermented soybean paste.</title>
        <authorList>
            <person name="Kim S.J."/>
            <person name="Dunlap C.A."/>
            <person name="Kwon S.W."/>
            <person name="Rooney A.P."/>
        </authorList>
    </citation>
    <scope>NUCLEOTIDE SEQUENCE [LARGE SCALE GENOMIC DNA]</scope>
    <source>
        <strain evidence="11 13">GO-13</strain>
    </source>
</reference>
<evidence type="ECO:0000313" key="12">
    <source>
        <dbReference type="EMBL" id="MEC0484142.1"/>
    </source>
</evidence>
<feature type="signal peptide" evidence="10">
    <location>
        <begin position="1"/>
        <end position="28"/>
    </location>
</feature>
<name>A0A0J6F067_9BACI</name>
<evidence type="ECO:0000313" key="11">
    <source>
        <dbReference type="EMBL" id="KRT90437.1"/>
    </source>
</evidence>
<dbReference type="STRING" id="1664069.BGLY_4139"/>
<evidence type="ECO:0000256" key="1">
    <source>
        <dbReference type="ARBA" id="ARBA00000695"/>
    </source>
</evidence>
<dbReference type="PANTHER" id="PTHR33407:SF9">
    <property type="entry name" value="PECTATE LYASE F-RELATED"/>
    <property type="match status" value="1"/>
</dbReference>
<keyword evidence="6 10" id="KW-0964">Secreted</keyword>
<dbReference type="PATRIC" id="fig|1664069.3.peg.1839"/>
<accession>A0A0J6H9T5</accession>